<comment type="caution">
    <text evidence="1">The sequence shown here is derived from an EMBL/GenBank/DDBJ whole genome shotgun (WGS) entry which is preliminary data.</text>
</comment>
<evidence type="ECO:0000313" key="2">
    <source>
        <dbReference type="Proteomes" id="UP000265566"/>
    </source>
</evidence>
<sequence length="76" mass="8846">MHRCVLVSTLTSFAICSNRPDEERGSREMSIRGNNGERNCCERNWRERSNFSCLICQETRKRESIMVGPTTFTFLP</sequence>
<reference evidence="2" key="1">
    <citation type="journal article" date="2018" name="Nat. Plants">
        <title>Whole-genome landscape of Medicago truncatula symbiotic genes.</title>
        <authorList>
            <person name="Pecrix Y."/>
            <person name="Staton S.E."/>
            <person name="Sallet E."/>
            <person name="Lelandais-Briere C."/>
            <person name="Moreau S."/>
            <person name="Carrere S."/>
            <person name="Blein T."/>
            <person name="Jardinaud M.F."/>
            <person name="Latrasse D."/>
            <person name="Zouine M."/>
            <person name="Zahm M."/>
            <person name="Kreplak J."/>
            <person name="Mayjonade B."/>
            <person name="Satge C."/>
            <person name="Perez M."/>
            <person name="Cauet S."/>
            <person name="Marande W."/>
            <person name="Chantry-Darmon C."/>
            <person name="Lopez-Roques C."/>
            <person name="Bouchez O."/>
            <person name="Berard A."/>
            <person name="Debelle F."/>
            <person name="Munos S."/>
            <person name="Bendahmane A."/>
            <person name="Berges H."/>
            <person name="Niebel A."/>
            <person name="Buitink J."/>
            <person name="Frugier F."/>
            <person name="Benhamed M."/>
            <person name="Crespi M."/>
            <person name="Gouzy J."/>
            <person name="Gamas P."/>
        </authorList>
    </citation>
    <scope>NUCLEOTIDE SEQUENCE [LARGE SCALE GENOMIC DNA]</scope>
    <source>
        <strain evidence="2">cv. Jemalong A17</strain>
    </source>
</reference>
<evidence type="ECO:0000313" key="1">
    <source>
        <dbReference type="EMBL" id="RHN66582.1"/>
    </source>
</evidence>
<name>A0A396ILZ3_MEDTR</name>
<proteinExistence type="predicted"/>
<gene>
    <name evidence="1" type="ORF">MtrunA17_Chr3g0092711</name>
</gene>
<dbReference type="Gramene" id="rna14596">
    <property type="protein sequence ID" value="RHN66582.1"/>
    <property type="gene ID" value="gene14596"/>
</dbReference>
<organism evidence="1 2">
    <name type="scientific">Medicago truncatula</name>
    <name type="common">Barrel medic</name>
    <name type="synonym">Medicago tribuloides</name>
    <dbReference type="NCBI Taxonomy" id="3880"/>
    <lineage>
        <taxon>Eukaryota</taxon>
        <taxon>Viridiplantae</taxon>
        <taxon>Streptophyta</taxon>
        <taxon>Embryophyta</taxon>
        <taxon>Tracheophyta</taxon>
        <taxon>Spermatophyta</taxon>
        <taxon>Magnoliopsida</taxon>
        <taxon>eudicotyledons</taxon>
        <taxon>Gunneridae</taxon>
        <taxon>Pentapetalae</taxon>
        <taxon>rosids</taxon>
        <taxon>fabids</taxon>
        <taxon>Fabales</taxon>
        <taxon>Fabaceae</taxon>
        <taxon>Papilionoideae</taxon>
        <taxon>50 kb inversion clade</taxon>
        <taxon>NPAAA clade</taxon>
        <taxon>Hologalegina</taxon>
        <taxon>IRL clade</taxon>
        <taxon>Trifolieae</taxon>
        <taxon>Medicago</taxon>
    </lineage>
</organism>
<dbReference type="Proteomes" id="UP000265566">
    <property type="component" value="Chromosome 3"/>
</dbReference>
<dbReference type="EMBL" id="PSQE01000003">
    <property type="protein sequence ID" value="RHN66582.1"/>
    <property type="molecule type" value="Genomic_DNA"/>
</dbReference>
<dbReference type="AlphaFoldDB" id="A0A396ILZ3"/>
<protein>
    <submittedName>
        <fullName evidence="1">Uncharacterized protein</fullName>
    </submittedName>
</protein>
<accession>A0A396ILZ3</accession>